<evidence type="ECO:0000256" key="1">
    <source>
        <dbReference type="SAM" id="Coils"/>
    </source>
</evidence>
<protein>
    <submittedName>
        <fullName evidence="2">Uncharacterized protein</fullName>
    </submittedName>
</protein>
<dbReference type="Proteomes" id="UP001333818">
    <property type="component" value="Unassembled WGS sequence"/>
</dbReference>
<accession>A0AAW9Q099</accession>
<comment type="caution">
    <text evidence="2">The sequence shown here is derived from an EMBL/GenBank/DDBJ whole genome shotgun (WGS) entry which is preliminary data.</text>
</comment>
<proteinExistence type="predicted"/>
<keyword evidence="1" id="KW-0175">Coiled coil</keyword>
<dbReference type="RefSeq" id="WP_330484033.1">
    <property type="nucleotide sequence ID" value="NZ_JAZBJZ010000046.1"/>
</dbReference>
<feature type="coiled-coil region" evidence="1">
    <location>
        <begin position="16"/>
        <end position="75"/>
    </location>
</feature>
<dbReference type="AlphaFoldDB" id="A0AAW9Q099"/>
<keyword evidence="3" id="KW-1185">Reference proteome</keyword>
<evidence type="ECO:0000313" key="3">
    <source>
        <dbReference type="Proteomes" id="UP001333818"/>
    </source>
</evidence>
<evidence type="ECO:0000313" key="2">
    <source>
        <dbReference type="EMBL" id="MEE3717604.1"/>
    </source>
</evidence>
<sequence>MPNPKIQIMAKKVKDIEKLEAKVDCIVDQVADLAALMLQLLINQDRFGGEITKSLTSFKQELSTFGNNLADLEERTNRRFSHIEQQSENASRLIKVIEALVNLPYLAKGDRIEVNIPSLEATEPKKIN</sequence>
<reference evidence="2" key="1">
    <citation type="submission" date="2024-01" db="EMBL/GenBank/DDBJ databases">
        <title>Bank of Algae and Cyanobacteria of the Azores (BACA) strain genomes.</title>
        <authorList>
            <person name="Luz R."/>
            <person name="Cordeiro R."/>
            <person name="Fonseca A."/>
            <person name="Goncalves V."/>
        </authorList>
    </citation>
    <scope>NUCLEOTIDE SEQUENCE</scope>
    <source>
        <strain evidence="2">BACA0141</strain>
    </source>
</reference>
<gene>
    <name evidence="2" type="ORF">V2H45_12640</name>
</gene>
<dbReference type="EMBL" id="JAZBJZ010000046">
    <property type="protein sequence ID" value="MEE3717604.1"/>
    <property type="molecule type" value="Genomic_DNA"/>
</dbReference>
<name>A0AAW9Q099_9CYAN</name>
<organism evidence="2 3">
    <name type="scientific">Tumidithrix elongata BACA0141</name>
    <dbReference type="NCBI Taxonomy" id="2716417"/>
    <lineage>
        <taxon>Bacteria</taxon>
        <taxon>Bacillati</taxon>
        <taxon>Cyanobacteriota</taxon>
        <taxon>Cyanophyceae</taxon>
        <taxon>Pseudanabaenales</taxon>
        <taxon>Pseudanabaenaceae</taxon>
        <taxon>Tumidithrix</taxon>
        <taxon>Tumidithrix elongata</taxon>
    </lineage>
</organism>